<dbReference type="PANTHER" id="PTHR22993">
    <property type="entry name" value="FORMAMIDOPYRIMIDINE-DNA GLYCOSYLASE"/>
    <property type="match status" value="1"/>
</dbReference>
<dbReference type="Pfam" id="PF06831">
    <property type="entry name" value="H2TH"/>
    <property type="match status" value="1"/>
</dbReference>
<keyword evidence="12" id="KW-0326">Glycosidase</keyword>
<dbReference type="Proteomes" id="UP000334019">
    <property type="component" value="Chromosome"/>
</dbReference>
<dbReference type="KEGG" id="atq:GH723_06820"/>
<evidence type="ECO:0000256" key="9">
    <source>
        <dbReference type="ARBA" id="ARBA00023204"/>
    </source>
</evidence>
<dbReference type="Pfam" id="PF01149">
    <property type="entry name" value="Fapy_DNA_glyco"/>
    <property type="match status" value="1"/>
</dbReference>
<dbReference type="InterPro" id="IPR035937">
    <property type="entry name" value="FPG_N"/>
</dbReference>
<evidence type="ECO:0000259" key="15">
    <source>
        <dbReference type="PROSITE" id="PS51068"/>
    </source>
</evidence>
<dbReference type="GO" id="GO:0003906">
    <property type="term" value="F:DNA-(apurinic or apyrimidinic site) endonuclease activity"/>
    <property type="evidence" value="ECO:0007669"/>
    <property type="project" value="InterPro"/>
</dbReference>
<keyword evidence="8" id="KW-0238">DNA-binding</keyword>
<gene>
    <name evidence="16" type="ORF">GH723_06820</name>
</gene>
<evidence type="ECO:0000256" key="7">
    <source>
        <dbReference type="ARBA" id="ARBA00022833"/>
    </source>
</evidence>
<dbReference type="PANTHER" id="PTHR22993:SF9">
    <property type="entry name" value="FORMAMIDOPYRIMIDINE-DNA GLYCOSYLASE"/>
    <property type="match status" value="1"/>
</dbReference>
<keyword evidence="17" id="KW-1185">Reference proteome</keyword>
<evidence type="ECO:0000256" key="6">
    <source>
        <dbReference type="ARBA" id="ARBA00022801"/>
    </source>
</evidence>
<dbReference type="SUPFAM" id="SSF81624">
    <property type="entry name" value="N-terminal domain of MutM-like DNA repair proteins"/>
    <property type="match status" value="1"/>
</dbReference>
<dbReference type="GO" id="GO:0003684">
    <property type="term" value="F:damaged DNA binding"/>
    <property type="evidence" value="ECO:0007669"/>
    <property type="project" value="InterPro"/>
</dbReference>
<name>A0A5Q2RGJ8_9ACTN</name>
<proteinExistence type="inferred from homology"/>
<evidence type="ECO:0000256" key="1">
    <source>
        <dbReference type="ARBA" id="ARBA00001668"/>
    </source>
</evidence>
<dbReference type="GO" id="GO:0008270">
    <property type="term" value="F:zinc ion binding"/>
    <property type="evidence" value="ECO:0007669"/>
    <property type="project" value="UniProtKB-KW"/>
</dbReference>
<evidence type="ECO:0000256" key="3">
    <source>
        <dbReference type="ARBA" id="ARBA00022723"/>
    </source>
</evidence>
<keyword evidence="7" id="KW-0862">Zinc</keyword>
<dbReference type="InterPro" id="IPR012319">
    <property type="entry name" value="FPG_cat"/>
</dbReference>
<sequence length="279" mass="30346">MRELPEVETIRRALDKEAGGKKVKTADVAAPMSALPHHPNKKHLAGKLEGAKITSVTRRGLALLLQLDTGDVAVVQLGTGGWIVKAVPKDPVGKETLITLAFTQGGQVRINDTSGTATVSVVSADDLDAQFPELTTLGLDPVETPVSWTLFAEMLRGRKSKLKAFLTDQTVIAGLGDLYADEILFAAGLRPDRIAGSLTTQEIRRLYRSVVETLHDAIKYRGTSLDGDEFVDLYGKPGEYTDHLKVFALEKEACRRCRVPVVKVRSGSTVTYMCEQCQV</sequence>
<dbReference type="SMART" id="SM00898">
    <property type="entry name" value="Fapy_DNA_glyco"/>
    <property type="match status" value="1"/>
</dbReference>
<dbReference type="PROSITE" id="PS51066">
    <property type="entry name" value="ZF_FPG_2"/>
    <property type="match status" value="1"/>
</dbReference>
<dbReference type="EMBL" id="CP045851">
    <property type="protein sequence ID" value="QGG94843.1"/>
    <property type="molecule type" value="Genomic_DNA"/>
</dbReference>
<feature type="domain" description="FPG-type" evidence="14">
    <location>
        <begin position="245"/>
        <end position="279"/>
    </location>
</feature>
<evidence type="ECO:0000256" key="10">
    <source>
        <dbReference type="ARBA" id="ARBA00023239"/>
    </source>
</evidence>
<dbReference type="InterPro" id="IPR015886">
    <property type="entry name" value="H2TH_FPG"/>
</dbReference>
<dbReference type="RefSeq" id="WP_153758951.1">
    <property type="nucleotide sequence ID" value="NZ_CP045851.1"/>
</dbReference>
<evidence type="ECO:0000256" key="12">
    <source>
        <dbReference type="ARBA" id="ARBA00023295"/>
    </source>
</evidence>
<dbReference type="GO" id="GO:0034039">
    <property type="term" value="F:8-oxo-7,8-dihydroguanine DNA N-glycosylase activity"/>
    <property type="evidence" value="ECO:0007669"/>
    <property type="project" value="TreeGrafter"/>
</dbReference>
<evidence type="ECO:0000256" key="4">
    <source>
        <dbReference type="ARBA" id="ARBA00022763"/>
    </source>
</evidence>
<dbReference type="GO" id="GO:0006284">
    <property type="term" value="P:base-excision repair"/>
    <property type="evidence" value="ECO:0007669"/>
    <property type="project" value="InterPro"/>
</dbReference>
<dbReference type="InterPro" id="IPR000214">
    <property type="entry name" value="Znf_DNA_glyclase/AP_lyase"/>
</dbReference>
<evidence type="ECO:0000256" key="11">
    <source>
        <dbReference type="ARBA" id="ARBA00023268"/>
    </source>
</evidence>
<keyword evidence="3" id="KW-0479">Metal-binding</keyword>
<dbReference type="SMART" id="SM01232">
    <property type="entry name" value="H2TH"/>
    <property type="match status" value="1"/>
</dbReference>
<keyword evidence="11" id="KW-0511">Multifunctional enzyme</keyword>
<evidence type="ECO:0000256" key="2">
    <source>
        <dbReference type="ARBA" id="ARBA00009409"/>
    </source>
</evidence>
<evidence type="ECO:0000256" key="8">
    <source>
        <dbReference type="ARBA" id="ARBA00023125"/>
    </source>
</evidence>
<comment type="similarity">
    <text evidence="2">Belongs to the FPG family.</text>
</comment>
<dbReference type="SUPFAM" id="SSF46946">
    <property type="entry name" value="S13-like H2TH domain"/>
    <property type="match status" value="1"/>
</dbReference>
<keyword evidence="9" id="KW-0234">DNA repair</keyword>
<dbReference type="InterPro" id="IPR010979">
    <property type="entry name" value="Ribosomal_uS13-like_H2TH"/>
</dbReference>
<dbReference type="Gene3D" id="3.20.190.10">
    <property type="entry name" value="MutM-like, N-terminal"/>
    <property type="match status" value="1"/>
</dbReference>
<keyword evidence="5 13" id="KW-0863">Zinc-finger</keyword>
<protein>
    <submittedName>
        <fullName evidence="16">Uncharacterized protein</fullName>
    </submittedName>
</protein>
<reference evidence="16 17" key="1">
    <citation type="submission" date="2019-11" db="EMBL/GenBank/DDBJ databases">
        <authorList>
            <person name="He Y."/>
        </authorList>
    </citation>
    <scope>NUCLEOTIDE SEQUENCE [LARGE SCALE GENOMIC DNA]</scope>
    <source>
        <strain evidence="16 17">SCSIO 58843</strain>
    </source>
</reference>
<organism evidence="16 17">
    <name type="scientific">Actinomarinicola tropica</name>
    <dbReference type="NCBI Taxonomy" id="2789776"/>
    <lineage>
        <taxon>Bacteria</taxon>
        <taxon>Bacillati</taxon>
        <taxon>Actinomycetota</taxon>
        <taxon>Acidimicrobiia</taxon>
        <taxon>Acidimicrobiales</taxon>
        <taxon>Iamiaceae</taxon>
        <taxon>Actinomarinicola</taxon>
    </lineage>
</organism>
<keyword evidence="6" id="KW-0378">Hydrolase</keyword>
<feature type="domain" description="Formamidopyrimidine-DNA glycosylase catalytic" evidence="15">
    <location>
        <begin position="2"/>
        <end position="117"/>
    </location>
</feature>
<dbReference type="GO" id="GO:0016829">
    <property type="term" value="F:lyase activity"/>
    <property type="evidence" value="ECO:0007669"/>
    <property type="project" value="UniProtKB-KW"/>
</dbReference>
<evidence type="ECO:0000313" key="16">
    <source>
        <dbReference type="EMBL" id="QGG94843.1"/>
    </source>
</evidence>
<evidence type="ECO:0000259" key="14">
    <source>
        <dbReference type="PROSITE" id="PS51066"/>
    </source>
</evidence>
<dbReference type="PROSITE" id="PS51068">
    <property type="entry name" value="FPG_CAT"/>
    <property type="match status" value="1"/>
</dbReference>
<dbReference type="AlphaFoldDB" id="A0A5Q2RGJ8"/>
<evidence type="ECO:0000313" key="17">
    <source>
        <dbReference type="Proteomes" id="UP000334019"/>
    </source>
</evidence>
<dbReference type="Gene3D" id="1.10.8.50">
    <property type="match status" value="1"/>
</dbReference>
<evidence type="ECO:0000256" key="13">
    <source>
        <dbReference type="PROSITE-ProRule" id="PRU00391"/>
    </source>
</evidence>
<dbReference type="SUPFAM" id="SSF57716">
    <property type="entry name" value="Glucocorticoid receptor-like (DNA-binding domain)"/>
    <property type="match status" value="1"/>
</dbReference>
<keyword evidence="4" id="KW-0227">DNA damage</keyword>
<evidence type="ECO:0000256" key="5">
    <source>
        <dbReference type="ARBA" id="ARBA00022771"/>
    </source>
</evidence>
<keyword evidence="10" id="KW-0456">Lyase</keyword>
<comment type="catalytic activity">
    <reaction evidence="1">
        <text>Hydrolysis of DNA containing ring-opened 7-methylguanine residues, releasing 2,6-diamino-4-hydroxy-5-(N-methyl)formamidopyrimidine.</text>
        <dbReference type="EC" id="3.2.2.23"/>
    </reaction>
</comment>
<accession>A0A5Q2RGJ8</accession>